<gene>
    <name evidence="4" type="ORF">KUF71_014920</name>
</gene>
<dbReference type="Pfam" id="PF13359">
    <property type="entry name" value="DDE_Tnp_4"/>
    <property type="match status" value="1"/>
</dbReference>
<name>A0AAE1LPX4_9NEOP</name>
<dbReference type="InterPro" id="IPR027806">
    <property type="entry name" value="HARBI1_dom"/>
</dbReference>
<dbReference type="AlphaFoldDB" id="A0AAE1LPX4"/>
<proteinExistence type="predicted"/>
<evidence type="ECO:0000259" key="3">
    <source>
        <dbReference type="Pfam" id="PF13359"/>
    </source>
</evidence>
<evidence type="ECO:0000256" key="2">
    <source>
        <dbReference type="ARBA" id="ARBA00022723"/>
    </source>
</evidence>
<keyword evidence="2" id="KW-0479">Metal-binding</keyword>
<dbReference type="Proteomes" id="UP001219518">
    <property type="component" value="Unassembled WGS sequence"/>
</dbReference>
<evidence type="ECO:0000313" key="5">
    <source>
        <dbReference type="Proteomes" id="UP001219518"/>
    </source>
</evidence>
<comment type="caution">
    <text evidence="4">The sequence shown here is derived from an EMBL/GenBank/DDBJ whole genome shotgun (WGS) entry which is preliminary data.</text>
</comment>
<accession>A0AAE1LPX4</accession>
<comment type="cofactor">
    <cofactor evidence="1">
        <name>a divalent metal cation</name>
        <dbReference type="ChEBI" id="CHEBI:60240"/>
    </cofactor>
</comment>
<sequence>CIYKQTNQAVCDHRLLYRDIYVGEPGSIGDARMFNRSPLCNYILFRNDMFSRGEHLLADGAYTLTDKVIVPYIRDRNNTPRQNTHNTILSSVRSAVERSFALLKGKNRRLKTLPMKNLQYTNWHITSCFMLHNFILLNGEECDGLEPQEMAVADDEAHLEATMQEAQQLGAIKRENIAHLLHP</sequence>
<evidence type="ECO:0000256" key="1">
    <source>
        <dbReference type="ARBA" id="ARBA00001968"/>
    </source>
</evidence>
<evidence type="ECO:0000313" key="4">
    <source>
        <dbReference type="EMBL" id="KAK3926584.1"/>
    </source>
</evidence>
<reference evidence="4" key="2">
    <citation type="journal article" date="2023" name="BMC Genomics">
        <title>Pest status, molecular evolution, and epigenetic factors derived from the genome assembly of Frankliniella fusca, a thysanopteran phytovirus vector.</title>
        <authorList>
            <person name="Catto M.A."/>
            <person name="Labadie P.E."/>
            <person name="Jacobson A.L."/>
            <person name="Kennedy G.G."/>
            <person name="Srinivasan R."/>
            <person name="Hunt B.G."/>
        </authorList>
    </citation>
    <scope>NUCLEOTIDE SEQUENCE</scope>
    <source>
        <strain evidence="4">PL_HMW_Pooled</strain>
    </source>
</reference>
<organism evidence="4 5">
    <name type="scientific">Frankliniella fusca</name>
    <dbReference type="NCBI Taxonomy" id="407009"/>
    <lineage>
        <taxon>Eukaryota</taxon>
        <taxon>Metazoa</taxon>
        <taxon>Ecdysozoa</taxon>
        <taxon>Arthropoda</taxon>
        <taxon>Hexapoda</taxon>
        <taxon>Insecta</taxon>
        <taxon>Pterygota</taxon>
        <taxon>Neoptera</taxon>
        <taxon>Paraneoptera</taxon>
        <taxon>Thysanoptera</taxon>
        <taxon>Terebrantia</taxon>
        <taxon>Thripoidea</taxon>
        <taxon>Thripidae</taxon>
        <taxon>Frankliniella</taxon>
    </lineage>
</organism>
<keyword evidence="5" id="KW-1185">Reference proteome</keyword>
<feature type="non-terminal residue" evidence="4">
    <location>
        <position position="183"/>
    </location>
</feature>
<dbReference type="EMBL" id="JAHWGI010001267">
    <property type="protein sequence ID" value="KAK3926584.1"/>
    <property type="molecule type" value="Genomic_DNA"/>
</dbReference>
<reference evidence="4" key="1">
    <citation type="submission" date="2021-07" db="EMBL/GenBank/DDBJ databases">
        <authorList>
            <person name="Catto M.A."/>
            <person name="Jacobson A."/>
            <person name="Kennedy G."/>
            <person name="Labadie P."/>
            <person name="Hunt B.G."/>
            <person name="Srinivasan R."/>
        </authorList>
    </citation>
    <scope>NUCLEOTIDE SEQUENCE</scope>
    <source>
        <strain evidence="4">PL_HMW_Pooled</strain>
        <tissue evidence="4">Head</tissue>
    </source>
</reference>
<dbReference type="GO" id="GO:0046872">
    <property type="term" value="F:metal ion binding"/>
    <property type="evidence" value="ECO:0007669"/>
    <property type="project" value="UniProtKB-KW"/>
</dbReference>
<feature type="domain" description="DDE Tnp4" evidence="3">
    <location>
        <begin position="8"/>
        <end position="133"/>
    </location>
</feature>
<protein>
    <submittedName>
        <fullName evidence="4">Nuclease</fullName>
    </submittedName>
</protein>